<proteinExistence type="predicted"/>
<comment type="caution">
    <text evidence="2">The sequence shown here is derived from an EMBL/GenBank/DDBJ whole genome shotgun (WGS) entry which is preliminary data.</text>
</comment>
<feature type="non-terminal residue" evidence="2">
    <location>
        <position position="1"/>
    </location>
</feature>
<protein>
    <submittedName>
        <fullName evidence="2">Uncharacterized protein</fullName>
    </submittedName>
</protein>
<name>A0A9P8F915_AURME</name>
<feature type="compositionally biased region" description="Acidic residues" evidence="1">
    <location>
        <begin position="39"/>
        <end position="63"/>
    </location>
</feature>
<accession>A0A9P8F915</accession>
<organism evidence="2 3">
    <name type="scientific">Aureobasidium melanogenum</name>
    <name type="common">Aureobasidium pullulans var. melanogenum</name>
    <dbReference type="NCBI Taxonomy" id="46634"/>
    <lineage>
        <taxon>Eukaryota</taxon>
        <taxon>Fungi</taxon>
        <taxon>Dikarya</taxon>
        <taxon>Ascomycota</taxon>
        <taxon>Pezizomycotina</taxon>
        <taxon>Dothideomycetes</taxon>
        <taxon>Dothideomycetidae</taxon>
        <taxon>Dothideales</taxon>
        <taxon>Saccotheciaceae</taxon>
        <taxon>Aureobasidium</taxon>
    </lineage>
</organism>
<evidence type="ECO:0000313" key="3">
    <source>
        <dbReference type="Proteomes" id="UP000729357"/>
    </source>
</evidence>
<feature type="non-terminal residue" evidence="2">
    <location>
        <position position="84"/>
    </location>
</feature>
<dbReference type="AlphaFoldDB" id="A0A9P8F915"/>
<sequence>FFPIIHGSDSQSPKIGMHVYTMYTKDAWMTPIPIVFVSEEQDESVGDDEEEEDHDEDDSGNEDAGEHVSSDHIEEHIDVDLPQR</sequence>
<evidence type="ECO:0000313" key="2">
    <source>
        <dbReference type="EMBL" id="KAG9958275.1"/>
    </source>
</evidence>
<feature type="compositionally biased region" description="Basic and acidic residues" evidence="1">
    <location>
        <begin position="64"/>
        <end position="84"/>
    </location>
</feature>
<dbReference type="Proteomes" id="UP000729357">
    <property type="component" value="Unassembled WGS sequence"/>
</dbReference>
<dbReference type="EMBL" id="JAHFXS010004007">
    <property type="protein sequence ID" value="KAG9958275.1"/>
    <property type="molecule type" value="Genomic_DNA"/>
</dbReference>
<feature type="region of interest" description="Disordered" evidence="1">
    <location>
        <begin position="36"/>
        <end position="84"/>
    </location>
</feature>
<reference evidence="2" key="1">
    <citation type="journal article" date="2021" name="J Fungi (Basel)">
        <title>Virulence traits and population genomics of the black yeast Aureobasidium melanogenum.</title>
        <authorList>
            <person name="Cernosa A."/>
            <person name="Sun X."/>
            <person name="Gostincar C."/>
            <person name="Fang C."/>
            <person name="Gunde-Cimerman N."/>
            <person name="Song Z."/>
        </authorList>
    </citation>
    <scope>NUCLEOTIDE SEQUENCE</scope>
    <source>
        <strain evidence="2">EXF-9298</strain>
    </source>
</reference>
<gene>
    <name evidence="2" type="ORF">KCU98_g16933</name>
</gene>
<reference evidence="2" key="2">
    <citation type="submission" date="2021-08" db="EMBL/GenBank/DDBJ databases">
        <authorList>
            <person name="Gostincar C."/>
            <person name="Sun X."/>
            <person name="Song Z."/>
            <person name="Gunde-Cimerman N."/>
        </authorList>
    </citation>
    <scope>NUCLEOTIDE SEQUENCE</scope>
    <source>
        <strain evidence="2">EXF-9298</strain>
    </source>
</reference>
<evidence type="ECO:0000256" key="1">
    <source>
        <dbReference type="SAM" id="MobiDB-lite"/>
    </source>
</evidence>
<keyword evidence="3" id="KW-1185">Reference proteome</keyword>